<keyword evidence="4 5" id="KW-0472">Membrane</keyword>
<keyword evidence="2 5" id="KW-0812">Transmembrane</keyword>
<accession>A0ABM0JFW9</accession>
<protein>
    <submittedName>
        <fullName evidence="7 8">Cystine/glutamate transporter</fullName>
    </submittedName>
</protein>
<feature type="transmembrane region" description="Helical" evidence="5">
    <location>
        <begin position="377"/>
        <end position="395"/>
    </location>
</feature>
<feature type="transmembrane region" description="Helical" evidence="5">
    <location>
        <begin position="217"/>
        <end position="235"/>
    </location>
</feature>
<dbReference type="PANTHER" id="PTHR11785">
    <property type="entry name" value="AMINO ACID TRANSPORTER"/>
    <property type="match status" value="1"/>
</dbReference>
<feature type="transmembrane region" description="Helical" evidence="5">
    <location>
        <begin position="255"/>
        <end position="274"/>
    </location>
</feature>
<feature type="transmembrane region" description="Helical" evidence="5">
    <location>
        <begin position="350"/>
        <end position="371"/>
    </location>
</feature>
<evidence type="ECO:0000313" key="7">
    <source>
        <dbReference type="RefSeq" id="XP_005092763.1"/>
    </source>
</evidence>
<evidence type="ECO:0000256" key="1">
    <source>
        <dbReference type="ARBA" id="ARBA00004141"/>
    </source>
</evidence>
<feature type="transmembrane region" description="Helical" evidence="5">
    <location>
        <begin position="179"/>
        <end position="197"/>
    </location>
</feature>
<evidence type="ECO:0000313" key="6">
    <source>
        <dbReference type="Proteomes" id="UP000694888"/>
    </source>
</evidence>
<feature type="transmembrane region" description="Helical" evidence="5">
    <location>
        <begin position="146"/>
        <end position="167"/>
    </location>
</feature>
<evidence type="ECO:0000256" key="2">
    <source>
        <dbReference type="ARBA" id="ARBA00022692"/>
    </source>
</evidence>
<evidence type="ECO:0000313" key="8">
    <source>
        <dbReference type="RefSeq" id="XP_035824215.1"/>
    </source>
</evidence>
<dbReference type="RefSeq" id="XP_005092763.1">
    <property type="nucleotide sequence ID" value="XM_005092706.3"/>
</dbReference>
<sequence length="480" mass="52443">MSSDMGDEKVVVEKETPQMRRSLSLFHVVALLVSITGHVAIFITPGSIVEMSGSVVSTLVIYGIGTFVVYSLALCFAELGTIFQGAGGPYVYLALTFGNIYGFLIAWGYIVLISGPFVAFASQTAALYIIRAIFPNMDCQNKWYDFSMVLLSGWILVTLFYMNCFYLKTLLRIQSILTMCKMVAIGIVIGAGVYIIATQSPENFQKPLEGSVTNPGHISVALLYVIFSNGGWQAVTTLTEEVKNPAQTLPRAIQLTFGINIVLIVLTYIAYMSVLDMSEIVETRAIAILFCQRVWEPLVPVVSALVALACIGALNTGLMGHSRVLYAAARKGDMPSVLGTLHPTSRTPMVAVFAITTYGGVMALTGATTLFMQFIGLYSLIMGLKVVLALLYLRYKKPELSRPYKVPILFPLLQVVVCVGLMFLILVQEPVSMFGGLLIYLAGFPIYWVCVTWKNKPKSFGKAIGKITSVIQKLFVQVPG</sequence>
<feature type="transmembrane region" description="Helical" evidence="5">
    <location>
        <begin position="24"/>
        <end position="43"/>
    </location>
</feature>
<evidence type="ECO:0000256" key="4">
    <source>
        <dbReference type="ARBA" id="ARBA00023136"/>
    </source>
</evidence>
<dbReference type="GeneID" id="101850311"/>
<dbReference type="PIRSF" id="PIRSF006060">
    <property type="entry name" value="AA_transporter"/>
    <property type="match status" value="1"/>
</dbReference>
<evidence type="ECO:0000256" key="3">
    <source>
        <dbReference type="ARBA" id="ARBA00022989"/>
    </source>
</evidence>
<keyword evidence="3 5" id="KW-1133">Transmembrane helix</keyword>
<dbReference type="InterPro" id="IPR050598">
    <property type="entry name" value="AminoAcid_Transporter"/>
</dbReference>
<reference evidence="7 8" key="1">
    <citation type="submission" date="2025-05" db="UniProtKB">
        <authorList>
            <consortium name="RefSeq"/>
        </authorList>
    </citation>
    <scope>IDENTIFICATION</scope>
</reference>
<feature type="transmembrane region" description="Helical" evidence="5">
    <location>
        <begin position="55"/>
        <end position="83"/>
    </location>
</feature>
<name>A0ABM0JFW9_APLCA</name>
<dbReference type="Gene3D" id="1.20.1740.10">
    <property type="entry name" value="Amino acid/polyamine transporter I"/>
    <property type="match status" value="1"/>
</dbReference>
<organism evidence="6 7">
    <name type="scientific">Aplysia californica</name>
    <name type="common">California sea hare</name>
    <dbReference type="NCBI Taxonomy" id="6500"/>
    <lineage>
        <taxon>Eukaryota</taxon>
        <taxon>Metazoa</taxon>
        <taxon>Spiralia</taxon>
        <taxon>Lophotrochozoa</taxon>
        <taxon>Mollusca</taxon>
        <taxon>Gastropoda</taxon>
        <taxon>Heterobranchia</taxon>
        <taxon>Euthyneura</taxon>
        <taxon>Tectipleura</taxon>
        <taxon>Aplysiida</taxon>
        <taxon>Aplysioidea</taxon>
        <taxon>Aplysiidae</taxon>
        <taxon>Aplysia</taxon>
    </lineage>
</organism>
<dbReference type="InterPro" id="IPR002293">
    <property type="entry name" value="AA/rel_permease1"/>
</dbReference>
<dbReference type="RefSeq" id="XP_035824215.1">
    <property type="nucleotide sequence ID" value="XM_035968322.1"/>
</dbReference>
<proteinExistence type="predicted"/>
<dbReference type="Proteomes" id="UP000694888">
    <property type="component" value="Unplaced"/>
</dbReference>
<keyword evidence="6" id="KW-1185">Reference proteome</keyword>
<dbReference type="Pfam" id="PF13520">
    <property type="entry name" value="AA_permease_2"/>
    <property type="match status" value="1"/>
</dbReference>
<comment type="subcellular location">
    <subcellularLocation>
        <location evidence="1">Membrane</location>
        <topology evidence="1">Multi-pass membrane protein</topology>
    </subcellularLocation>
</comment>
<gene>
    <name evidence="7 8" type="primary">LOC101850311</name>
</gene>
<feature type="transmembrane region" description="Helical" evidence="5">
    <location>
        <begin position="89"/>
        <end position="110"/>
    </location>
</feature>
<dbReference type="PANTHER" id="PTHR11785:SF512">
    <property type="entry name" value="SOBREMESA, ISOFORM B"/>
    <property type="match status" value="1"/>
</dbReference>
<feature type="transmembrane region" description="Helical" evidence="5">
    <location>
        <begin position="433"/>
        <end position="453"/>
    </location>
</feature>
<evidence type="ECO:0000256" key="5">
    <source>
        <dbReference type="SAM" id="Phobius"/>
    </source>
</evidence>
<feature type="transmembrane region" description="Helical" evidence="5">
    <location>
        <begin position="407"/>
        <end position="427"/>
    </location>
</feature>